<dbReference type="Proteomes" id="UP000189229">
    <property type="component" value="Unassembled WGS sequence"/>
</dbReference>
<proteinExistence type="predicted"/>
<sequence length="56" mass="5356">MAADTSSAAAAATSVVGMTAARLPTLTAEPIWATSAAAVANASGPTSTNDIAYPSC</sequence>
<dbReference type="AlphaFoldDB" id="A0A1V3WUP5"/>
<organism evidence="1 2">
    <name type="scientific">Mycobacterium kansasii</name>
    <dbReference type="NCBI Taxonomy" id="1768"/>
    <lineage>
        <taxon>Bacteria</taxon>
        <taxon>Bacillati</taxon>
        <taxon>Actinomycetota</taxon>
        <taxon>Actinomycetes</taxon>
        <taxon>Mycobacteriales</taxon>
        <taxon>Mycobacteriaceae</taxon>
        <taxon>Mycobacterium</taxon>
    </lineage>
</organism>
<evidence type="ECO:0000313" key="2">
    <source>
        <dbReference type="Proteomes" id="UP000189229"/>
    </source>
</evidence>
<comment type="caution">
    <text evidence="1">The sequence shown here is derived from an EMBL/GenBank/DDBJ whole genome shotgun (WGS) entry which is preliminary data.</text>
</comment>
<protein>
    <submittedName>
        <fullName evidence="1">Uncharacterized protein</fullName>
    </submittedName>
</protein>
<gene>
    <name evidence="1" type="ORF">BZL30_6672</name>
</gene>
<reference evidence="1 2" key="1">
    <citation type="submission" date="2017-02" db="EMBL/GenBank/DDBJ databases">
        <title>Complete genome sequences of Mycobacterium kansasii strains isolated from rhesus macaques.</title>
        <authorList>
            <person name="Panda A."/>
            <person name="Nagaraj S."/>
            <person name="Zhao X."/>
            <person name="Tettelin H."/>
            <person name="Detolla L.J."/>
        </authorList>
    </citation>
    <scope>NUCLEOTIDE SEQUENCE [LARGE SCALE GENOMIC DNA]</scope>
    <source>
        <strain evidence="1 2">11-3813</strain>
    </source>
</reference>
<evidence type="ECO:0000313" key="1">
    <source>
        <dbReference type="EMBL" id="OOK70660.1"/>
    </source>
</evidence>
<accession>A0A1V3WUP5</accession>
<name>A0A1V3WUP5_MYCKA</name>
<dbReference type="EMBL" id="MVBM01000006">
    <property type="protein sequence ID" value="OOK70660.1"/>
    <property type="molecule type" value="Genomic_DNA"/>
</dbReference>